<keyword evidence="3" id="KW-1185">Reference proteome</keyword>
<feature type="chain" id="PRO_5037639492" description="DUF1134 domain-containing protein" evidence="1">
    <location>
        <begin position="36"/>
        <end position="162"/>
    </location>
</feature>
<evidence type="ECO:0000256" key="1">
    <source>
        <dbReference type="SAM" id="SignalP"/>
    </source>
</evidence>
<dbReference type="PROSITE" id="PS51257">
    <property type="entry name" value="PROKAR_LIPOPROTEIN"/>
    <property type="match status" value="1"/>
</dbReference>
<evidence type="ECO:0000313" key="2">
    <source>
        <dbReference type="EMBL" id="MCB8876092.1"/>
    </source>
</evidence>
<reference evidence="2" key="2">
    <citation type="submission" date="2021-01" db="EMBL/GenBank/DDBJ databases">
        <authorList>
            <person name="Mieszkin S."/>
            <person name="Pouder E."/>
            <person name="Alain K."/>
        </authorList>
    </citation>
    <scope>NUCLEOTIDE SEQUENCE</scope>
    <source>
        <strain evidence="2">HW T2.11</strain>
    </source>
</reference>
<name>A0A964DZG2_9PROT</name>
<evidence type="ECO:0008006" key="4">
    <source>
        <dbReference type="Google" id="ProtNLM"/>
    </source>
</evidence>
<feature type="signal peptide" evidence="1">
    <location>
        <begin position="1"/>
        <end position="35"/>
    </location>
</feature>
<protein>
    <recommendedName>
        <fullName evidence="4">DUF1134 domain-containing protein</fullName>
    </recommendedName>
</protein>
<dbReference type="AlphaFoldDB" id="A0A964DZG2"/>
<reference evidence="2" key="1">
    <citation type="journal article" date="2021" name="Microorganisms">
        <title>Acidisoma silvae sp. nov. and Acidisomacellulosilytica sp. nov., Two Acidophilic Bacteria Isolated from Decaying Wood, Hydrolyzing Cellulose and Producing Poly-3-hydroxybutyrate.</title>
        <authorList>
            <person name="Mieszkin S."/>
            <person name="Pouder E."/>
            <person name="Uroz S."/>
            <person name="Simon-Colin C."/>
            <person name="Alain K."/>
        </authorList>
    </citation>
    <scope>NUCLEOTIDE SEQUENCE</scope>
    <source>
        <strain evidence="2">HW T2.11</strain>
    </source>
</reference>
<organism evidence="2 3">
    <name type="scientific">Acidisoma silvae</name>
    <dbReference type="NCBI Taxonomy" id="2802396"/>
    <lineage>
        <taxon>Bacteria</taxon>
        <taxon>Pseudomonadati</taxon>
        <taxon>Pseudomonadota</taxon>
        <taxon>Alphaproteobacteria</taxon>
        <taxon>Acetobacterales</taxon>
        <taxon>Acidocellaceae</taxon>
        <taxon>Acidisoma</taxon>
    </lineage>
</organism>
<accession>A0A964DZG2</accession>
<evidence type="ECO:0000313" key="3">
    <source>
        <dbReference type="Proteomes" id="UP000708298"/>
    </source>
</evidence>
<proteinExistence type="predicted"/>
<dbReference type="EMBL" id="JAESVB010000005">
    <property type="protein sequence ID" value="MCB8876092.1"/>
    <property type="molecule type" value="Genomic_DNA"/>
</dbReference>
<sequence length="162" mass="16717">MKISTARHARRLHLGMMLAASIAVTGLGACSHSGAGPNTVNGQTPDGTLVMHQVQAAFIGSGNGGYGTLNYQGRSYNFNVGGLGVGGIGASTIDATGEVYGLKSVNQFPGSYVQGRYGFAFGDKSSGDLWLKNNDGVVLHLHAKRTGLMLSLGGDVVVITFK</sequence>
<keyword evidence="1" id="KW-0732">Signal</keyword>
<comment type="caution">
    <text evidence="2">The sequence shown here is derived from an EMBL/GenBank/DDBJ whole genome shotgun (WGS) entry which is preliminary data.</text>
</comment>
<dbReference type="RefSeq" id="WP_227321751.1">
    <property type="nucleotide sequence ID" value="NZ_JAESVB010000005.1"/>
</dbReference>
<gene>
    <name evidence="2" type="ORF">ASILVAE211_12945</name>
</gene>
<dbReference type="Proteomes" id="UP000708298">
    <property type="component" value="Unassembled WGS sequence"/>
</dbReference>